<accession>A0A318KFX7</accession>
<comment type="caution">
    <text evidence="1">The sequence shown here is derived from an EMBL/GenBank/DDBJ whole genome shotgun (WGS) entry which is preliminary data.</text>
</comment>
<name>A0A318KFX7_9NEIS</name>
<dbReference type="EMBL" id="QJKI01000042">
    <property type="protein sequence ID" value="PXX73423.1"/>
    <property type="molecule type" value="Genomic_DNA"/>
</dbReference>
<evidence type="ECO:0000313" key="2">
    <source>
        <dbReference type="Proteomes" id="UP000247555"/>
    </source>
</evidence>
<gene>
    <name evidence="1" type="ORF">DFR34_1425</name>
</gene>
<dbReference type="Proteomes" id="UP000247555">
    <property type="component" value="Unassembled WGS sequence"/>
</dbReference>
<sequence>MQVNTSASAMLPTIKKATHAEDDGKLVANSRGEFGMAFTFDPELADTVHNGVRYFMPPSHLVEKGDAETLLKKHLSPEAWAGVKRMLDDVATGRDKLSPEEYDPVNYEKQMKKQADSIFRSPAGEILAVVYKDGTIHTQGEGKRIDFDALSQSAKGLSEHEYRAAMRNGIAAALGSRAVASYYDYNKPAPTMREIHEEERIFYSRG</sequence>
<dbReference type="OrthoDB" id="8618582at2"/>
<proteinExistence type="predicted"/>
<protein>
    <submittedName>
        <fullName evidence="1">Uncharacterized protein</fullName>
    </submittedName>
</protein>
<keyword evidence="2" id="KW-1185">Reference proteome</keyword>
<organism evidence="1 2">
    <name type="scientific">Rivihabitans pingtungensis</name>
    <dbReference type="NCBI Taxonomy" id="1054498"/>
    <lineage>
        <taxon>Bacteria</taxon>
        <taxon>Pseudomonadati</taxon>
        <taxon>Pseudomonadota</taxon>
        <taxon>Betaproteobacteria</taxon>
        <taxon>Neisseriales</taxon>
        <taxon>Aquaspirillaceae</taxon>
        <taxon>Rivihabitans</taxon>
    </lineage>
</organism>
<dbReference type="AlphaFoldDB" id="A0A318KFX7"/>
<reference evidence="1 2" key="1">
    <citation type="submission" date="2018-05" db="EMBL/GenBank/DDBJ databases">
        <title>Genomic Encyclopedia of Type Strains, Phase IV (KMG-IV): sequencing the most valuable type-strain genomes for metagenomic binning, comparative biology and taxonomic classification.</title>
        <authorList>
            <person name="Goeker M."/>
        </authorList>
    </citation>
    <scope>NUCLEOTIDE SEQUENCE [LARGE SCALE GENOMIC DNA]</scope>
    <source>
        <strain evidence="1 2">DSM 29661</strain>
    </source>
</reference>
<dbReference type="RefSeq" id="WP_146215194.1">
    <property type="nucleotide sequence ID" value="NZ_CALCOA010000075.1"/>
</dbReference>
<evidence type="ECO:0000313" key="1">
    <source>
        <dbReference type="EMBL" id="PXX73423.1"/>
    </source>
</evidence>